<dbReference type="Pfam" id="PF00619">
    <property type="entry name" value="CARD"/>
    <property type="match status" value="1"/>
</dbReference>
<dbReference type="PANTHER" id="PTHR47901:SF3">
    <property type="entry name" value="CASPASE-1"/>
    <property type="match status" value="1"/>
</dbReference>
<dbReference type="Pfam" id="PF00656">
    <property type="entry name" value="Peptidase_C14"/>
    <property type="match status" value="1"/>
</dbReference>
<dbReference type="GO" id="GO:0042981">
    <property type="term" value="P:regulation of apoptotic process"/>
    <property type="evidence" value="ECO:0007669"/>
    <property type="project" value="InterPro"/>
</dbReference>
<accession>A0A8B7A8A8</accession>
<dbReference type="InterPro" id="IPR002398">
    <property type="entry name" value="Pept_C14"/>
</dbReference>
<dbReference type="InterPro" id="IPR011600">
    <property type="entry name" value="Pept_C14_caspase"/>
</dbReference>
<dbReference type="FunFam" id="3.40.50.1460:FF:000007">
    <property type="entry name" value="Caspase-1"/>
    <property type="match status" value="1"/>
</dbReference>
<dbReference type="PROSITE" id="PS50209">
    <property type="entry name" value="CARD"/>
    <property type="match status" value="1"/>
</dbReference>
<dbReference type="CDD" id="cd00032">
    <property type="entry name" value="CASc"/>
    <property type="match status" value="1"/>
</dbReference>
<evidence type="ECO:0000256" key="5">
    <source>
        <dbReference type="ARBA" id="ARBA00023145"/>
    </source>
</evidence>
<dbReference type="GO" id="GO:0004197">
    <property type="term" value="F:cysteine-type endopeptidase activity"/>
    <property type="evidence" value="ECO:0007669"/>
    <property type="project" value="InterPro"/>
</dbReference>
<dbReference type="InterPro" id="IPR015917">
    <property type="entry name" value="Pept_C14A"/>
</dbReference>
<keyword evidence="5" id="KW-0865">Zymogen</keyword>
<dbReference type="GO" id="GO:0006508">
    <property type="term" value="P:proteolysis"/>
    <property type="evidence" value="ECO:0007669"/>
    <property type="project" value="UniProtKB-KW"/>
</dbReference>
<dbReference type="InterPro" id="IPR016129">
    <property type="entry name" value="Caspase_his_AS"/>
</dbReference>
<dbReference type="InterPro" id="IPR011029">
    <property type="entry name" value="DEATH-like_dom_sf"/>
</dbReference>
<dbReference type="GO" id="GO:0072559">
    <property type="term" value="C:NLRP3 inflammasome complex"/>
    <property type="evidence" value="ECO:0007669"/>
    <property type="project" value="TreeGrafter"/>
</dbReference>
<evidence type="ECO:0000256" key="6">
    <source>
        <dbReference type="RuleBase" id="RU003971"/>
    </source>
</evidence>
<dbReference type="InterPro" id="IPR029030">
    <property type="entry name" value="Caspase-like_dom_sf"/>
</dbReference>
<name>A0A8B7A8A8_ORYAF</name>
<protein>
    <submittedName>
        <fullName evidence="8">Caspase-1</fullName>
    </submittedName>
</protein>
<dbReference type="PRINTS" id="PR00376">
    <property type="entry name" value="IL1BCENZYME"/>
</dbReference>
<dbReference type="Proteomes" id="UP000694850">
    <property type="component" value="Unplaced"/>
</dbReference>
<dbReference type="SUPFAM" id="SSF47986">
    <property type="entry name" value="DEATH domain"/>
    <property type="match status" value="1"/>
</dbReference>
<dbReference type="InterPro" id="IPR001315">
    <property type="entry name" value="CARD"/>
</dbReference>
<keyword evidence="4" id="KW-0788">Thiol protease</keyword>
<dbReference type="Gene3D" id="3.40.50.1460">
    <property type="match status" value="1"/>
</dbReference>
<dbReference type="RefSeq" id="XP_007944189.2">
    <property type="nucleotide sequence ID" value="XM_007945998.2"/>
</dbReference>
<evidence type="ECO:0000313" key="7">
    <source>
        <dbReference type="Proteomes" id="UP000694850"/>
    </source>
</evidence>
<evidence type="ECO:0000256" key="3">
    <source>
        <dbReference type="ARBA" id="ARBA00022801"/>
    </source>
</evidence>
<sequence length="404" mass="45863">MANHEGRNGKGAEYGILALSTDKVLKEKRKLFIQSVNKGSIKVLLDELLEKKVLNQEEMESIIDENPTVMDKARALIDSVIRKGPRACEICVNHICEEDSIIAEKLGLSPASSAMKDCTTQLTFSGPKGSLKLCLPETAQRILKEKPDEIYPIKERLTRTRLALIICNMDFEILPRRTGADVDLRGMKMLLEELGYKVDVRENLTATDMTSVLMEFAARKEHENSDSAFLVFMSHGIRDGICGTKYSENMADILDVNTIFQLLNTRNCPKLKDKPKVIIIQACRGENQGVVWFKDSVKISADADHDSMAPKTFEDDAIKKAHIEKDFIAFCSSTPDNVSWRHPTLGSIFIIKLIEYLQEYSCSCHLEEIFRKIQRSFEMPESKTQMPTTERVTLTRYFYLFPGY</sequence>
<dbReference type="PIRSF" id="PIRSF038001">
    <property type="entry name" value="Caspase_ICE"/>
    <property type="match status" value="1"/>
</dbReference>
<dbReference type="InterPro" id="IPR033139">
    <property type="entry name" value="Caspase_cys_AS"/>
</dbReference>
<dbReference type="PROSITE" id="PS01121">
    <property type="entry name" value="CASPASE_HIS"/>
    <property type="match status" value="1"/>
</dbReference>
<dbReference type="GeneID" id="103201325"/>
<gene>
    <name evidence="8" type="primary">LOC103201325</name>
</gene>
<keyword evidence="7" id="KW-1185">Reference proteome</keyword>
<dbReference type="PROSITE" id="PS50207">
    <property type="entry name" value="CASPASE_P10"/>
    <property type="match status" value="1"/>
</dbReference>
<proteinExistence type="inferred from homology"/>
<dbReference type="Gene3D" id="1.10.533.10">
    <property type="entry name" value="Death Domain, Fas"/>
    <property type="match status" value="1"/>
</dbReference>
<dbReference type="SUPFAM" id="SSF52129">
    <property type="entry name" value="Caspase-like"/>
    <property type="match status" value="1"/>
</dbReference>
<dbReference type="PANTHER" id="PTHR47901">
    <property type="entry name" value="CASPASE RECRUITMENT DOMAIN-CONTAINING PROTEIN 18"/>
    <property type="match status" value="1"/>
</dbReference>
<dbReference type="SMART" id="SM00115">
    <property type="entry name" value="CASc"/>
    <property type="match status" value="1"/>
</dbReference>
<reference evidence="8" key="1">
    <citation type="submission" date="2025-08" db="UniProtKB">
        <authorList>
            <consortium name="RefSeq"/>
        </authorList>
    </citation>
    <scope>IDENTIFICATION</scope>
</reference>
<keyword evidence="3" id="KW-0378">Hydrolase</keyword>
<dbReference type="PROSITE" id="PS01122">
    <property type="entry name" value="CASPASE_CYS"/>
    <property type="match status" value="1"/>
</dbReference>
<dbReference type="InterPro" id="IPR001309">
    <property type="entry name" value="Pept_C14_p20"/>
</dbReference>
<dbReference type="GO" id="GO:0097169">
    <property type="term" value="C:AIM2 inflammasome complex"/>
    <property type="evidence" value="ECO:0007669"/>
    <property type="project" value="TreeGrafter"/>
</dbReference>
<evidence type="ECO:0000256" key="4">
    <source>
        <dbReference type="ARBA" id="ARBA00022807"/>
    </source>
</evidence>
<evidence type="ECO:0000256" key="1">
    <source>
        <dbReference type="ARBA" id="ARBA00010134"/>
    </source>
</evidence>
<dbReference type="AlphaFoldDB" id="A0A8B7A8A8"/>
<comment type="similarity">
    <text evidence="1 6">Belongs to the peptidase C14A family.</text>
</comment>
<evidence type="ECO:0000256" key="2">
    <source>
        <dbReference type="ARBA" id="ARBA00022670"/>
    </source>
</evidence>
<dbReference type="GO" id="GO:0050727">
    <property type="term" value="P:regulation of inflammatory response"/>
    <property type="evidence" value="ECO:0007669"/>
    <property type="project" value="TreeGrafter"/>
</dbReference>
<dbReference type="OrthoDB" id="6097640at2759"/>
<dbReference type="GO" id="GO:0089720">
    <property type="term" value="F:caspase binding"/>
    <property type="evidence" value="ECO:0007669"/>
    <property type="project" value="TreeGrafter"/>
</dbReference>
<dbReference type="PROSITE" id="PS50208">
    <property type="entry name" value="CASPASE_P20"/>
    <property type="match status" value="1"/>
</dbReference>
<dbReference type="InterPro" id="IPR002138">
    <property type="entry name" value="Pept_C14_p10"/>
</dbReference>
<keyword evidence="2" id="KW-0645">Protease</keyword>
<dbReference type="GO" id="GO:0072557">
    <property type="term" value="C:IPAF inflammasome complex"/>
    <property type="evidence" value="ECO:0007669"/>
    <property type="project" value="TreeGrafter"/>
</dbReference>
<evidence type="ECO:0000313" key="8">
    <source>
        <dbReference type="RefSeq" id="XP_007944189.2"/>
    </source>
</evidence>
<organism evidence="7 8">
    <name type="scientific">Orycteropus afer afer</name>
    <dbReference type="NCBI Taxonomy" id="1230840"/>
    <lineage>
        <taxon>Eukaryota</taxon>
        <taxon>Metazoa</taxon>
        <taxon>Chordata</taxon>
        <taxon>Craniata</taxon>
        <taxon>Vertebrata</taxon>
        <taxon>Euteleostomi</taxon>
        <taxon>Mammalia</taxon>
        <taxon>Eutheria</taxon>
        <taxon>Afrotheria</taxon>
        <taxon>Tubulidentata</taxon>
        <taxon>Orycteropodidae</taxon>
        <taxon>Orycteropus</taxon>
    </lineage>
</organism>